<protein>
    <recommendedName>
        <fullName evidence="11">Cysteine synthase</fullName>
        <ecNumber evidence="11">2.5.1.47</ecNumber>
    </recommendedName>
</protein>
<evidence type="ECO:0000259" key="13">
    <source>
        <dbReference type="Pfam" id="PF05699"/>
    </source>
</evidence>
<feature type="domain" description="Tryptophan synthase beta chain-like PALP" evidence="12">
    <location>
        <begin position="883"/>
        <end position="1170"/>
    </location>
</feature>
<feature type="domain" description="Tryptophan synthase beta chain-like PALP" evidence="12">
    <location>
        <begin position="63"/>
        <end position="211"/>
    </location>
</feature>
<evidence type="ECO:0000256" key="1">
    <source>
        <dbReference type="ARBA" id="ARBA00001933"/>
    </source>
</evidence>
<dbReference type="Pfam" id="PF00291">
    <property type="entry name" value="PALP"/>
    <property type="match status" value="3"/>
</dbReference>
<dbReference type="PROSITE" id="PS00901">
    <property type="entry name" value="CYS_SYNTHASE"/>
    <property type="match status" value="3"/>
</dbReference>
<dbReference type="InterPro" id="IPR001216">
    <property type="entry name" value="P-phosphate_BS"/>
</dbReference>
<organism evidence="14 15">
    <name type="scientific">Rhododendron griersonianum</name>
    <dbReference type="NCBI Taxonomy" id="479676"/>
    <lineage>
        <taxon>Eukaryota</taxon>
        <taxon>Viridiplantae</taxon>
        <taxon>Streptophyta</taxon>
        <taxon>Embryophyta</taxon>
        <taxon>Tracheophyta</taxon>
        <taxon>Spermatophyta</taxon>
        <taxon>Magnoliopsida</taxon>
        <taxon>eudicotyledons</taxon>
        <taxon>Gunneridae</taxon>
        <taxon>Pentapetalae</taxon>
        <taxon>asterids</taxon>
        <taxon>Ericales</taxon>
        <taxon>Ericaceae</taxon>
        <taxon>Ericoideae</taxon>
        <taxon>Rhodoreae</taxon>
        <taxon>Rhododendron</taxon>
    </lineage>
</organism>
<dbReference type="FunFam" id="3.40.50.1100:FF:000002">
    <property type="entry name" value="Cysteine synthase"/>
    <property type="match status" value="1"/>
</dbReference>
<dbReference type="NCBIfam" id="TIGR01139">
    <property type="entry name" value="cysK"/>
    <property type="match status" value="2"/>
</dbReference>
<keyword evidence="7 11" id="KW-0198">Cysteine biosynthesis</keyword>
<dbReference type="EC" id="2.5.1.47" evidence="11"/>
<feature type="domain" description="HAT C-terminal dimerisation" evidence="13">
    <location>
        <begin position="439"/>
        <end position="522"/>
    </location>
</feature>
<feature type="binding site" evidence="9">
    <location>
        <position position="951"/>
    </location>
    <ligand>
        <name>pyridoxal 5'-phosphate</name>
        <dbReference type="ChEBI" id="CHEBI:597326"/>
    </ligand>
</feature>
<evidence type="ECO:0000256" key="6">
    <source>
        <dbReference type="ARBA" id="ARBA00022898"/>
    </source>
</evidence>
<dbReference type="SUPFAM" id="SSF53098">
    <property type="entry name" value="Ribonuclease H-like"/>
    <property type="match status" value="1"/>
</dbReference>
<evidence type="ECO:0000256" key="7">
    <source>
        <dbReference type="ARBA" id="ARBA00023192"/>
    </source>
</evidence>
<comment type="catalytic activity">
    <reaction evidence="8">
        <text>hydrogen cyanide + L-cysteine = 3-cyano-L-alanine + hydrogen sulfide + H(+)</text>
        <dbReference type="Rhea" id="RHEA:17821"/>
        <dbReference type="ChEBI" id="CHEBI:15378"/>
        <dbReference type="ChEBI" id="CHEBI:18407"/>
        <dbReference type="ChEBI" id="CHEBI:29919"/>
        <dbReference type="ChEBI" id="CHEBI:35235"/>
        <dbReference type="ChEBI" id="CHEBI:77860"/>
        <dbReference type="EC" id="4.4.1.9"/>
    </reaction>
</comment>
<proteinExistence type="inferred from homology"/>
<dbReference type="NCBIfam" id="TIGR01136">
    <property type="entry name" value="cysKM"/>
    <property type="match status" value="2"/>
</dbReference>
<feature type="modified residue" description="N6-(pyridoxal phosphate)lysine" evidence="10">
    <location>
        <position position="920"/>
    </location>
</feature>
<dbReference type="CDD" id="cd01561">
    <property type="entry name" value="CBS_like"/>
    <property type="match status" value="3"/>
</dbReference>
<dbReference type="Gene3D" id="3.40.50.1100">
    <property type="match status" value="6"/>
</dbReference>
<dbReference type="GO" id="GO:0019499">
    <property type="term" value="P:cyanide metabolic process"/>
    <property type="evidence" value="ECO:0007669"/>
    <property type="project" value="UniProtKB-ARBA"/>
</dbReference>
<evidence type="ECO:0000256" key="5">
    <source>
        <dbReference type="ARBA" id="ARBA00022679"/>
    </source>
</evidence>
<dbReference type="InterPro" id="IPR012337">
    <property type="entry name" value="RNaseH-like_sf"/>
</dbReference>
<dbReference type="Pfam" id="PF05699">
    <property type="entry name" value="Dimer_Tnp_hAT"/>
    <property type="match status" value="1"/>
</dbReference>
<comment type="cofactor">
    <cofactor evidence="1 9 11">
        <name>pyridoxal 5'-phosphate</name>
        <dbReference type="ChEBI" id="CHEBI:597326"/>
    </cofactor>
</comment>
<dbReference type="Proteomes" id="UP000823749">
    <property type="component" value="Chromosome 5"/>
</dbReference>
<dbReference type="InterPro" id="IPR005859">
    <property type="entry name" value="CysK"/>
</dbReference>
<dbReference type="GO" id="GO:0050017">
    <property type="term" value="F:L-3-cyanoalanine synthase activity"/>
    <property type="evidence" value="ECO:0007669"/>
    <property type="project" value="UniProtKB-EC"/>
</dbReference>
<feature type="binding site" evidence="9">
    <location>
        <position position="1143"/>
    </location>
    <ligand>
        <name>pyridoxal 5'-phosphate</name>
        <dbReference type="ChEBI" id="CHEBI:597326"/>
    </ligand>
</feature>
<dbReference type="InterPro" id="IPR036052">
    <property type="entry name" value="TrpB-like_PALP_sf"/>
</dbReference>
<dbReference type="PANTHER" id="PTHR10314">
    <property type="entry name" value="CYSTATHIONINE BETA-SYNTHASE"/>
    <property type="match status" value="1"/>
</dbReference>
<dbReference type="InterPro" id="IPR008906">
    <property type="entry name" value="HATC_C_dom"/>
</dbReference>
<comment type="similarity">
    <text evidence="2 11">Belongs to the cysteine synthase/cystathionine beta-synthase family.</text>
</comment>
<evidence type="ECO:0000256" key="8">
    <source>
        <dbReference type="ARBA" id="ARBA00050896"/>
    </source>
</evidence>
<evidence type="ECO:0000256" key="9">
    <source>
        <dbReference type="PIRSR" id="PIRSR605856-50"/>
    </source>
</evidence>
<dbReference type="EMBL" id="JACTNZ010000005">
    <property type="protein sequence ID" value="KAG5549418.1"/>
    <property type="molecule type" value="Genomic_DNA"/>
</dbReference>
<comment type="subunit">
    <text evidence="3">Homodimer.</text>
</comment>
<dbReference type="FunFam" id="3.40.50.1100:FF:000006">
    <property type="entry name" value="Cysteine synthase"/>
    <property type="match status" value="2"/>
</dbReference>
<keyword evidence="5 11" id="KW-0808">Transferase</keyword>
<name>A0AAV6KAB0_9ERIC</name>
<dbReference type="InterPro" id="IPR001926">
    <property type="entry name" value="TrpB-like_PALP"/>
</dbReference>
<comment type="caution">
    <text evidence="14">The sequence shown here is derived from an EMBL/GenBank/DDBJ whole genome shotgun (WGS) entry which is preliminary data.</text>
</comment>
<accession>A0AAV6KAB0</accession>
<feature type="binding site" evidence="9">
    <location>
        <begin position="1055"/>
        <end position="1059"/>
    </location>
    <ligand>
        <name>pyridoxal 5'-phosphate</name>
        <dbReference type="ChEBI" id="CHEBI:597326"/>
    </ligand>
</feature>
<dbReference type="GO" id="GO:0006535">
    <property type="term" value="P:cysteine biosynthetic process from serine"/>
    <property type="evidence" value="ECO:0007669"/>
    <property type="project" value="UniProtKB-UniRule"/>
</dbReference>
<evidence type="ECO:0000256" key="3">
    <source>
        <dbReference type="ARBA" id="ARBA00011738"/>
    </source>
</evidence>
<evidence type="ECO:0000313" key="15">
    <source>
        <dbReference type="Proteomes" id="UP000823749"/>
    </source>
</evidence>
<dbReference type="GO" id="GO:0004124">
    <property type="term" value="F:cysteine synthase activity"/>
    <property type="evidence" value="ECO:0007669"/>
    <property type="project" value="UniProtKB-UniRule"/>
</dbReference>
<keyword evidence="4 11" id="KW-0028">Amino-acid biosynthesis</keyword>
<keyword evidence="15" id="KW-1185">Reference proteome</keyword>
<dbReference type="AlphaFoldDB" id="A0AAV6KAB0"/>
<comment type="catalytic activity">
    <reaction evidence="11">
        <text>O-acetyl-L-serine + hydrogen sulfide = L-cysteine + acetate</text>
        <dbReference type="Rhea" id="RHEA:14829"/>
        <dbReference type="ChEBI" id="CHEBI:29919"/>
        <dbReference type="ChEBI" id="CHEBI:30089"/>
        <dbReference type="ChEBI" id="CHEBI:35235"/>
        <dbReference type="ChEBI" id="CHEBI:58340"/>
        <dbReference type="EC" id="2.5.1.47"/>
    </reaction>
</comment>
<evidence type="ECO:0000256" key="2">
    <source>
        <dbReference type="ARBA" id="ARBA00007103"/>
    </source>
</evidence>
<sequence length="1196" mass="128324">MEVGVSDDLEEGASIPLEYVLILSFLRLPGFWSSLSSHLFNSIFLHSDFDQMAQEKCAIAKDVTELIGNTPLVYLNNIVDGCVARVAAKLEMMEPCSSVKDRIGYSMIQDAEEKGLIKPGESVLIEPTSGNTGIGLAFMAAAKGYKLIITMPASMSMERRIILRAFGAELVLTDPARGMKGAVQKAEEILAKTPNAYILQQFENPANPKLYGIEPVESAVLSGGKPGPHKIQGIGAGFIPGVLDAHLIDEVVQVSSEEAVETAKLLALKEGLLVGISSGAAAAASIKIAKRPENAGKLIVVMDPVFDFFPGGELEDDAVHEVDEVEVELEGNSNPLVSTNADFVDIQDDTVVEVEENRLKRKLPPQVPKPKKERYRSPAWDHFNEIKEEGVTKWAEFRVQVASATPSVVMDEDCDDRLTLASEFDTYLEQEYSSVCSSEVDKYLNDLCERKDIPDFDVLLWWKNNSNKYPILSQLARDVLAMPVSTVASESAFSTGGRVLDPFRSSLSPSMVETLVCTQNWLLSTVPISLRQAMDKVEDLERELVIWLSGKLVICWVLAGGLVVDQCDFDQMAQEKCAIAKDVTELIGNTPLVYLNHVVDGCVARVAAKLEMMEPCSSVKDRIGYGMIQDAEEKGLIKPGESVLIEPTSGNTGIALAFMAAAKGYKLIIAMPASMSIERRTIIRAFGAELVLTDPAKGMKGAVEKAEELLAKTPNAYSLQQFENPANPKIHYETTGPEIWKDSCGKIDALVSGIGTGGTITGAGKYLKEQNPDVKLYGVEPVESSVLSGGKPGPHKIQGMGAGFVPGVYDANLIDEVVQVSSEEAVETAKLLALKEGLLVGISSGAAATAAIKIAKRPENAGKLIVRDFDKKAQEKSAIAKDVTELIGKTPLVYLNKVVDGCVARVAAKLEMMEPCSSVKDRIGYSMIQDAEDKGLIKPGESVLIEPTSGNTGIGLAFMAAAKGYKLIITMPASMSMERRIILLAFGAELVLTDPSKGMKGAVQKAEEIKSKTPNAYILQQFENPANPKIHYETTGPEIWTRAGGKVDGLVCGIGTGGTVTGAGRYLKEQNPDLKVYGVEPVESAVLSGGKPGPHKIQGIGAGFIPGVLDANLLDEVVQISSEEAVETAKLLALKEGLLVGISSGAAAAAAIKIAKRPENAGKLIVVVFPSFGERYLSSVLCDSLKKEAEGMIFEL</sequence>
<dbReference type="GO" id="GO:0046983">
    <property type="term" value="F:protein dimerization activity"/>
    <property type="evidence" value="ECO:0007669"/>
    <property type="project" value="InterPro"/>
</dbReference>
<evidence type="ECO:0000256" key="11">
    <source>
        <dbReference type="RuleBase" id="RU003985"/>
    </source>
</evidence>
<evidence type="ECO:0000256" key="4">
    <source>
        <dbReference type="ARBA" id="ARBA00022605"/>
    </source>
</evidence>
<dbReference type="SUPFAM" id="SSF53686">
    <property type="entry name" value="Tryptophan synthase beta subunit-like PLP-dependent enzymes"/>
    <property type="match status" value="3"/>
</dbReference>
<gene>
    <name evidence="14" type="ORF">RHGRI_014684</name>
</gene>
<dbReference type="InterPro" id="IPR005856">
    <property type="entry name" value="Cys_synth"/>
</dbReference>
<feature type="domain" description="Tryptophan synthase beta chain-like PALP" evidence="12">
    <location>
        <begin position="583"/>
        <end position="863"/>
    </location>
</feature>
<dbReference type="FunFam" id="3.40.50.1100:FF:000130">
    <property type="entry name" value="Cysteine synthase"/>
    <property type="match status" value="2"/>
</dbReference>
<evidence type="ECO:0000256" key="10">
    <source>
        <dbReference type="PIRSR" id="PIRSR605856-51"/>
    </source>
</evidence>
<evidence type="ECO:0000313" key="14">
    <source>
        <dbReference type="EMBL" id="KAG5549418.1"/>
    </source>
</evidence>
<keyword evidence="6 9" id="KW-0663">Pyridoxal phosphate</keyword>
<reference evidence="14" key="1">
    <citation type="submission" date="2020-08" db="EMBL/GenBank/DDBJ databases">
        <title>Plant Genome Project.</title>
        <authorList>
            <person name="Zhang R.-G."/>
        </authorList>
    </citation>
    <scope>NUCLEOTIDE SEQUENCE</scope>
    <source>
        <strain evidence="14">WSP0</strain>
        <tissue evidence="14">Leaf</tissue>
    </source>
</reference>
<evidence type="ECO:0000259" key="12">
    <source>
        <dbReference type="Pfam" id="PF00291"/>
    </source>
</evidence>
<dbReference type="InterPro" id="IPR050214">
    <property type="entry name" value="Cys_Synth/Cystath_Beta-Synth"/>
</dbReference>